<gene>
    <name evidence="5" type="primary">lrp_9</name>
    <name evidence="5" type="ORF">RUA8715_03066</name>
</gene>
<dbReference type="Pfam" id="PF13412">
    <property type="entry name" value="HTH_24"/>
    <property type="match status" value="1"/>
</dbReference>
<reference evidence="6" key="1">
    <citation type="submission" date="2017-05" db="EMBL/GenBank/DDBJ databases">
        <authorList>
            <person name="Rodrigo-Torres L."/>
            <person name="Arahal R. D."/>
            <person name="Lucena T."/>
        </authorList>
    </citation>
    <scope>NUCLEOTIDE SEQUENCE [LARGE SCALE GENOMIC DNA]</scope>
    <source>
        <strain evidence="6">CECT 8715</strain>
    </source>
</reference>
<dbReference type="InterPro" id="IPR019888">
    <property type="entry name" value="Tscrpt_reg_AsnC-like"/>
</dbReference>
<dbReference type="EMBL" id="FXYG01000004">
    <property type="protein sequence ID" value="SMX47359.1"/>
    <property type="molecule type" value="Genomic_DNA"/>
</dbReference>
<dbReference type="Pfam" id="PF01037">
    <property type="entry name" value="AsnC_trans_reg"/>
    <property type="match status" value="1"/>
</dbReference>
<dbReference type="GO" id="GO:0005829">
    <property type="term" value="C:cytosol"/>
    <property type="evidence" value="ECO:0007669"/>
    <property type="project" value="TreeGrafter"/>
</dbReference>
<dbReference type="AlphaFoldDB" id="A0A238KX47"/>
<dbReference type="PROSITE" id="PS00519">
    <property type="entry name" value="HTH_ASNC_1"/>
    <property type="match status" value="1"/>
</dbReference>
<keyword evidence="2" id="KW-0238">DNA-binding</keyword>
<keyword evidence="1" id="KW-0805">Transcription regulation</keyword>
<dbReference type="InterPro" id="IPR019887">
    <property type="entry name" value="Tscrpt_reg_AsnC/Lrp_C"/>
</dbReference>
<evidence type="ECO:0000256" key="2">
    <source>
        <dbReference type="ARBA" id="ARBA00023125"/>
    </source>
</evidence>
<keyword evidence="6" id="KW-1185">Reference proteome</keyword>
<evidence type="ECO:0000313" key="6">
    <source>
        <dbReference type="Proteomes" id="UP000202485"/>
    </source>
</evidence>
<dbReference type="SUPFAM" id="SSF46785">
    <property type="entry name" value="Winged helix' DNA-binding domain"/>
    <property type="match status" value="1"/>
</dbReference>
<protein>
    <submittedName>
        <fullName evidence="5">Leucine-responsive regulatory protein</fullName>
    </submittedName>
</protein>
<evidence type="ECO:0000313" key="5">
    <source>
        <dbReference type="EMBL" id="SMX47359.1"/>
    </source>
</evidence>
<proteinExistence type="predicted"/>
<evidence type="ECO:0000256" key="1">
    <source>
        <dbReference type="ARBA" id="ARBA00023015"/>
    </source>
</evidence>
<dbReference type="PRINTS" id="PR00033">
    <property type="entry name" value="HTHASNC"/>
</dbReference>
<dbReference type="InterPro" id="IPR011991">
    <property type="entry name" value="ArsR-like_HTH"/>
</dbReference>
<dbReference type="SMART" id="SM00344">
    <property type="entry name" value="HTH_ASNC"/>
    <property type="match status" value="1"/>
</dbReference>
<name>A0A238KX47_9RHOB</name>
<dbReference type="GO" id="GO:0043565">
    <property type="term" value="F:sequence-specific DNA binding"/>
    <property type="evidence" value="ECO:0007669"/>
    <property type="project" value="InterPro"/>
</dbReference>
<dbReference type="InterPro" id="IPR011008">
    <property type="entry name" value="Dimeric_a/b-barrel"/>
</dbReference>
<dbReference type="InterPro" id="IPR019885">
    <property type="entry name" value="Tscrpt_reg_HTH_AsnC-type_CS"/>
</dbReference>
<organism evidence="5 6">
    <name type="scientific">Ruegeria arenilitoris</name>
    <dbReference type="NCBI Taxonomy" id="1173585"/>
    <lineage>
        <taxon>Bacteria</taxon>
        <taxon>Pseudomonadati</taxon>
        <taxon>Pseudomonadota</taxon>
        <taxon>Alphaproteobacteria</taxon>
        <taxon>Rhodobacterales</taxon>
        <taxon>Roseobacteraceae</taxon>
        <taxon>Ruegeria</taxon>
    </lineage>
</organism>
<feature type="domain" description="HTH asnC-type" evidence="4">
    <location>
        <begin position="32"/>
        <end position="93"/>
    </location>
</feature>
<dbReference type="Gene3D" id="1.10.10.10">
    <property type="entry name" value="Winged helix-like DNA-binding domain superfamily/Winged helix DNA-binding domain"/>
    <property type="match status" value="1"/>
</dbReference>
<sequence length="181" mass="20783">MLYQWIRNSDKTPIELPTKPEEHEKTYQMMQLDDRDRRILTLLQKDSRVSNADLADAVGMSTSALWRRVRALEEAGIIERYGAVVNPVALGLGFEAIVHVHLTRHDPDKIVEFIRAIETCREVQECFATTGQADYHLRVQCPDLAAYNVFLERFLFRLPAVASAQTNVVLRAVKRNRSVEF</sequence>
<dbReference type="CDD" id="cd00090">
    <property type="entry name" value="HTH_ARSR"/>
    <property type="match status" value="1"/>
</dbReference>
<keyword evidence="3" id="KW-0804">Transcription</keyword>
<dbReference type="InterPro" id="IPR000485">
    <property type="entry name" value="AsnC-type_HTH_dom"/>
</dbReference>
<dbReference type="Proteomes" id="UP000202485">
    <property type="component" value="Unassembled WGS sequence"/>
</dbReference>
<dbReference type="GO" id="GO:0006355">
    <property type="term" value="P:regulation of DNA-templated transcription"/>
    <property type="evidence" value="ECO:0007669"/>
    <property type="project" value="UniProtKB-ARBA"/>
</dbReference>
<evidence type="ECO:0000256" key="3">
    <source>
        <dbReference type="ARBA" id="ARBA00023163"/>
    </source>
</evidence>
<evidence type="ECO:0000259" key="4">
    <source>
        <dbReference type="PROSITE" id="PS50956"/>
    </source>
</evidence>
<dbReference type="GO" id="GO:0043200">
    <property type="term" value="P:response to amino acid"/>
    <property type="evidence" value="ECO:0007669"/>
    <property type="project" value="TreeGrafter"/>
</dbReference>
<dbReference type="SUPFAM" id="SSF54909">
    <property type="entry name" value="Dimeric alpha+beta barrel"/>
    <property type="match status" value="1"/>
</dbReference>
<dbReference type="PANTHER" id="PTHR30154:SF34">
    <property type="entry name" value="TRANSCRIPTIONAL REGULATOR AZLB"/>
    <property type="match status" value="1"/>
</dbReference>
<accession>A0A238KX47</accession>
<dbReference type="PANTHER" id="PTHR30154">
    <property type="entry name" value="LEUCINE-RESPONSIVE REGULATORY PROTEIN"/>
    <property type="match status" value="1"/>
</dbReference>
<dbReference type="InterPro" id="IPR036390">
    <property type="entry name" value="WH_DNA-bd_sf"/>
</dbReference>
<dbReference type="Gene3D" id="3.30.70.920">
    <property type="match status" value="1"/>
</dbReference>
<dbReference type="PROSITE" id="PS50956">
    <property type="entry name" value="HTH_ASNC_2"/>
    <property type="match status" value="1"/>
</dbReference>
<dbReference type="InterPro" id="IPR036388">
    <property type="entry name" value="WH-like_DNA-bd_sf"/>
</dbReference>